<gene>
    <name evidence="9" type="ORF">SR882_01045</name>
</gene>
<dbReference type="SUPFAM" id="SSF50022">
    <property type="entry name" value="ISP domain"/>
    <property type="match status" value="1"/>
</dbReference>
<dbReference type="InterPro" id="IPR017941">
    <property type="entry name" value="Rieske_2Fe-2S"/>
</dbReference>
<accession>A0ABZ0YWE8</accession>
<dbReference type="EMBL" id="CP140153">
    <property type="protein sequence ID" value="WQH16513.1"/>
    <property type="molecule type" value="Genomic_DNA"/>
</dbReference>
<evidence type="ECO:0000256" key="7">
    <source>
        <dbReference type="SAM" id="MobiDB-lite"/>
    </source>
</evidence>
<dbReference type="CDD" id="cd03467">
    <property type="entry name" value="Rieske"/>
    <property type="match status" value="1"/>
</dbReference>
<evidence type="ECO:0000256" key="5">
    <source>
        <dbReference type="ARBA" id="ARBA00023004"/>
    </source>
</evidence>
<sequence>MANVLGVGIATLDIINELDHYPAEDSEQRALSQRVELGGNVANSLRVLRQFGHPCDFAGVLAEDADGRRISDLMDRYGLETRHARRVDGHAPTSYITVNRATGSRTIVHYRDLPEFDLGAFMALDPSQYDWLHFEARACDETAAMLALVRARVTDQPISLEVEKDRPALDQLWSFPDIIFFSAAFARGRGFDQPAAFLREARGWAPQAILVLGWGSGGAWLSRPDEDEPAHVPAQPVDTIIDSIAAGDTLIAGFIHARARGMGSLESLEFAVRLAERKLSQAGLAGLGPDDPAADPDLLCRLDDLEPVDALGIWPQGRESSGGPAPLIVVREGERVCAWRNVCPHNGSPLSRDRHDFLETREGERQLRCNVHQAYFRLDDGLCTAGPCEGQRLEPVDLEQIGNRLYLADRATRRDERETPSGALAEKPNGMKDRG</sequence>
<keyword evidence="2" id="KW-0001">2Fe-2S</keyword>
<keyword evidence="3" id="KW-0479">Metal-binding</keyword>
<dbReference type="SUPFAM" id="SSF53613">
    <property type="entry name" value="Ribokinase-like"/>
    <property type="match status" value="1"/>
</dbReference>
<dbReference type="Gene3D" id="3.40.1190.20">
    <property type="match status" value="1"/>
</dbReference>
<dbReference type="InterPro" id="IPR036922">
    <property type="entry name" value="Rieske_2Fe-2S_sf"/>
</dbReference>
<dbReference type="Pfam" id="PF00294">
    <property type="entry name" value="PfkB"/>
    <property type="match status" value="1"/>
</dbReference>
<dbReference type="InterPro" id="IPR029056">
    <property type="entry name" value="Ribokinase-like"/>
</dbReference>
<dbReference type="PROSITE" id="PS00584">
    <property type="entry name" value="PFKB_KINASES_2"/>
    <property type="match status" value="1"/>
</dbReference>
<organism evidence="9 10">
    <name type="scientific">Guyparkeria halophila</name>
    <dbReference type="NCBI Taxonomy" id="47960"/>
    <lineage>
        <taxon>Bacteria</taxon>
        <taxon>Pseudomonadati</taxon>
        <taxon>Pseudomonadota</taxon>
        <taxon>Gammaproteobacteria</taxon>
        <taxon>Chromatiales</taxon>
        <taxon>Thioalkalibacteraceae</taxon>
        <taxon>Guyparkeria</taxon>
    </lineage>
</organism>
<dbReference type="RefSeq" id="WP_322521504.1">
    <property type="nucleotide sequence ID" value="NZ_CP140153.1"/>
</dbReference>
<evidence type="ECO:0000313" key="9">
    <source>
        <dbReference type="EMBL" id="WQH16513.1"/>
    </source>
</evidence>
<dbReference type="InterPro" id="IPR011611">
    <property type="entry name" value="PfkB_dom"/>
</dbReference>
<keyword evidence="6" id="KW-0411">Iron-sulfur</keyword>
<keyword evidence="10" id="KW-1185">Reference proteome</keyword>
<keyword evidence="4 9" id="KW-0418">Kinase</keyword>
<feature type="region of interest" description="Disordered" evidence="7">
    <location>
        <begin position="409"/>
        <end position="435"/>
    </location>
</feature>
<evidence type="ECO:0000256" key="2">
    <source>
        <dbReference type="ARBA" id="ARBA00022714"/>
    </source>
</evidence>
<keyword evidence="1" id="KW-0808">Transferase</keyword>
<dbReference type="PROSITE" id="PS51296">
    <property type="entry name" value="RIESKE"/>
    <property type="match status" value="1"/>
</dbReference>
<name>A0ABZ0YWE8_9GAMM</name>
<evidence type="ECO:0000256" key="3">
    <source>
        <dbReference type="ARBA" id="ARBA00022723"/>
    </source>
</evidence>
<evidence type="ECO:0000256" key="6">
    <source>
        <dbReference type="ARBA" id="ARBA00023014"/>
    </source>
</evidence>
<evidence type="ECO:0000259" key="8">
    <source>
        <dbReference type="PROSITE" id="PS51296"/>
    </source>
</evidence>
<dbReference type="PANTHER" id="PTHR42774">
    <property type="entry name" value="PHOSPHOTRANSFERASE SYSTEM TRANSPORT PROTEIN"/>
    <property type="match status" value="1"/>
</dbReference>
<dbReference type="PANTHER" id="PTHR42774:SF3">
    <property type="entry name" value="KETOHEXOKINASE"/>
    <property type="match status" value="1"/>
</dbReference>
<evidence type="ECO:0000313" key="10">
    <source>
        <dbReference type="Proteomes" id="UP001327459"/>
    </source>
</evidence>
<feature type="domain" description="Rieske" evidence="8">
    <location>
        <begin position="314"/>
        <end position="407"/>
    </location>
</feature>
<reference evidence="9 10" key="1">
    <citation type="submission" date="2023-11" db="EMBL/GenBank/DDBJ databases">
        <title>MicrobeMod: A computational toolkit for identifying prokaryotic methylation and restriction-modification with nanopore sequencing.</title>
        <authorList>
            <person name="Crits-Christoph A."/>
            <person name="Kang S.C."/>
            <person name="Lee H."/>
            <person name="Ostrov N."/>
        </authorList>
    </citation>
    <scope>NUCLEOTIDE SEQUENCE [LARGE SCALE GENOMIC DNA]</scope>
    <source>
        <strain evidence="9 10">ATCC 49870</strain>
    </source>
</reference>
<dbReference type="Pfam" id="PF00355">
    <property type="entry name" value="Rieske"/>
    <property type="match status" value="1"/>
</dbReference>
<keyword evidence="5" id="KW-0408">Iron</keyword>
<evidence type="ECO:0000256" key="4">
    <source>
        <dbReference type="ARBA" id="ARBA00022777"/>
    </source>
</evidence>
<dbReference type="InterPro" id="IPR052562">
    <property type="entry name" value="Ketohexokinase-related"/>
</dbReference>
<feature type="compositionally biased region" description="Basic and acidic residues" evidence="7">
    <location>
        <begin position="410"/>
        <end position="419"/>
    </location>
</feature>
<dbReference type="InterPro" id="IPR002173">
    <property type="entry name" value="Carboh/pur_kinase_PfkB_CS"/>
</dbReference>
<protein>
    <submittedName>
        <fullName evidence="9">PfkB family carbohydrate kinase</fullName>
    </submittedName>
</protein>
<proteinExistence type="predicted"/>
<dbReference type="Proteomes" id="UP001327459">
    <property type="component" value="Chromosome"/>
</dbReference>
<dbReference type="GO" id="GO:0016301">
    <property type="term" value="F:kinase activity"/>
    <property type="evidence" value="ECO:0007669"/>
    <property type="project" value="UniProtKB-KW"/>
</dbReference>
<evidence type="ECO:0000256" key="1">
    <source>
        <dbReference type="ARBA" id="ARBA00022679"/>
    </source>
</evidence>
<dbReference type="Gene3D" id="2.102.10.10">
    <property type="entry name" value="Rieske [2Fe-2S] iron-sulphur domain"/>
    <property type="match status" value="1"/>
</dbReference>